<dbReference type="InterPro" id="IPR019791">
    <property type="entry name" value="Haem_peroxidase_animal"/>
</dbReference>
<evidence type="ECO:0000256" key="4">
    <source>
        <dbReference type="ARBA" id="ARBA00022617"/>
    </source>
</evidence>
<name>A0A226ESH5_FOLCA</name>
<comment type="caution">
    <text evidence="8">The sequence shown here is derived from an EMBL/GenBank/DDBJ whole genome shotgun (WGS) entry which is preliminary data.</text>
</comment>
<feature type="region of interest" description="Disordered" evidence="6">
    <location>
        <begin position="16"/>
        <end position="72"/>
    </location>
</feature>
<dbReference type="AlphaFoldDB" id="A0A226ESH5"/>
<comment type="subcellular location">
    <subcellularLocation>
        <location evidence="1">Secreted</location>
    </subcellularLocation>
</comment>
<dbReference type="FunFam" id="1.10.640.10:FF:000003">
    <property type="entry name" value="chorion peroxidase"/>
    <property type="match status" value="1"/>
</dbReference>
<dbReference type="InterPro" id="IPR010255">
    <property type="entry name" value="Haem_peroxidase_sf"/>
</dbReference>
<feature type="region of interest" description="Disordered" evidence="6">
    <location>
        <begin position="122"/>
        <end position="150"/>
    </location>
</feature>
<evidence type="ECO:0000256" key="7">
    <source>
        <dbReference type="SAM" id="Phobius"/>
    </source>
</evidence>
<evidence type="ECO:0000256" key="3">
    <source>
        <dbReference type="ARBA" id="ARBA00022559"/>
    </source>
</evidence>
<keyword evidence="5" id="KW-0732">Signal</keyword>
<organism evidence="8 9">
    <name type="scientific">Folsomia candida</name>
    <name type="common">Springtail</name>
    <dbReference type="NCBI Taxonomy" id="158441"/>
    <lineage>
        <taxon>Eukaryota</taxon>
        <taxon>Metazoa</taxon>
        <taxon>Ecdysozoa</taxon>
        <taxon>Arthropoda</taxon>
        <taxon>Hexapoda</taxon>
        <taxon>Collembola</taxon>
        <taxon>Entomobryomorpha</taxon>
        <taxon>Isotomoidea</taxon>
        <taxon>Isotomidae</taxon>
        <taxon>Proisotominae</taxon>
        <taxon>Folsomia</taxon>
    </lineage>
</organism>
<dbReference type="Gene3D" id="1.10.640.10">
    <property type="entry name" value="Haem peroxidase domain superfamily, animal type"/>
    <property type="match status" value="1"/>
</dbReference>
<reference evidence="8 9" key="1">
    <citation type="submission" date="2015-12" db="EMBL/GenBank/DDBJ databases">
        <title>The genome of Folsomia candida.</title>
        <authorList>
            <person name="Faddeeva A."/>
            <person name="Derks M.F."/>
            <person name="Anvar Y."/>
            <person name="Smit S."/>
            <person name="Van Straalen N."/>
            <person name="Roelofs D."/>
        </authorList>
    </citation>
    <scope>NUCLEOTIDE SEQUENCE [LARGE SCALE GENOMIC DNA]</scope>
    <source>
        <strain evidence="8 9">VU population</strain>
        <tissue evidence="8">Whole body</tissue>
    </source>
</reference>
<dbReference type="PANTHER" id="PTHR11475">
    <property type="entry name" value="OXIDASE/PEROXIDASE"/>
    <property type="match status" value="1"/>
</dbReference>
<feature type="compositionally biased region" description="Basic and acidic residues" evidence="6">
    <location>
        <begin position="47"/>
        <end position="66"/>
    </location>
</feature>
<evidence type="ECO:0000256" key="5">
    <source>
        <dbReference type="ARBA" id="ARBA00022729"/>
    </source>
</evidence>
<keyword evidence="7" id="KW-0812">Transmembrane</keyword>
<dbReference type="Pfam" id="PF03098">
    <property type="entry name" value="An_peroxidase"/>
    <property type="match status" value="1"/>
</dbReference>
<keyword evidence="7" id="KW-1133">Transmembrane helix</keyword>
<evidence type="ECO:0000256" key="1">
    <source>
        <dbReference type="ARBA" id="ARBA00004613"/>
    </source>
</evidence>
<gene>
    <name evidence="8" type="ORF">Fcan01_05467</name>
</gene>
<evidence type="ECO:0000256" key="2">
    <source>
        <dbReference type="ARBA" id="ARBA00022525"/>
    </source>
</evidence>
<keyword evidence="4" id="KW-0479">Metal-binding</keyword>
<evidence type="ECO:0000256" key="6">
    <source>
        <dbReference type="SAM" id="MobiDB-lite"/>
    </source>
</evidence>
<keyword evidence="4" id="KW-0408">Iron</keyword>
<evidence type="ECO:0000313" key="8">
    <source>
        <dbReference type="EMBL" id="OXA59741.1"/>
    </source>
</evidence>
<feature type="region of interest" description="Disordered" evidence="6">
    <location>
        <begin position="947"/>
        <end position="981"/>
    </location>
</feature>
<keyword evidence="9" id="KW-1185">Reference proteome</keyword>
<dbReference type="CDD" id="cd09823">
    <property type="entry name" value="peroxinectin_like"/>
    <property type="match status" value="1"/>
</dbReference>
<dbReference type="GO" id="GO:0006979">
    <property type="term" value="P:response to oxidative stress"/>
    <property type="evidence" value="ECO:0007669"/>
    <property type="project" value="InterPro"/>
</dbReference>
<feature type="compositionally biased region" description="Acidic residues" evidence="6">
    <location>
        <begin position="962"/>
        <end position="981"/>
    </location>
</feature>
<protein>
    <submittedName>
        <fullName evidence="8">Peroxidase</fullName>
    </submittedName>
</protein>
<proteinExistence type="predicted"/>
<dbReference type="PROSITE" id="PS50292">
    <property type="entry name" value="PEROXIDASE_3"/>
    <property type="match status" value="1"/>
</dbReference>
<dbReference type="GO" id="GO:0005576">
    <property type="term" value="C:extracellular region"/>
    <property type="evidence" value="ECO:0007669"/>
    <property type="project" value="UniProtKB-SubCell"/>
</dbReference>
<dbReference type="PRINTS" id="PR00457">
    <property type="entry name" value="ANPEROXIDASE"/>
</dbReference>
<keyword evidence="7" id="KW-0472">Membrane</keyword>
<keyword evidence="3 8" id="KW-0560">Oxidoreductase</keyword>
<dbReference type="Proteomes" id="UP000198287">
    <property type="component" value="Unassembled WGS sequence"/>
</dbReference>
<dbReference type="PANTHER" id="PTHR11475:SF141">
    <property type="entry name" value="CARDINAL"/>
    <property type="match status" value="1"/>
</dbReference>
<keyword evidence="4" id="KW-0349">Heme</keyword>
<dbReference type="EMBL" id="LNIX01000002">
    <property type="protein sequence ID" value="OXA59741.1"/>
    <property type="molecule type" value="Genomic_DNA"/>
</dbReference>
<dbReference type="GO" id="GO:0004601">
    <property type="term" value="F:peroxidase activity"/>
    <property type="evidence" value="ECO:0007669"/>
    <property type="project" value="UniProtKB-KW"/>
</dbReference>
<evidence type="ECO:0000313" key="9">
    <source>
        <dbReference type="Proteomes" id="UP000198287"/>
    </source>
</evidence>
<dbReference type="GO" id="GO:0020037">
    <property type="term" value="F:heme binding"/>
    <property type="evidence" value="ECO:0007669"/>
    <property type="project" value="InterPro"/>
</dbReference>
<accession>A0A226ESH5</accession>
<keyword evidence="3 8" id="KW-0575">Peroxidase</keyword>
<keyword evidence="2" id="KW-0964">Secreted</keyword>
<dbReference type="InterPro" id="IPR037120">
    <property type="entry name" value="Haem_peroxidase_sf_animal"/>
</dbReference>
<dbReference type="SUPFAM" id="SSF48113">
    <property type="entry name" value="Heme-dependent peroxidases"/>
    <property type="match status" value="1"/>
</dbReference>
<feature type="compositionally biased region" description="Basic and acidic residues" evidence="6">
    <location>
        <begin position="135"/>
        <end position="150"/>
    </location>
</feature>
<feature type="transmembrane region" description="Helical" evidence="7">
    <location>
        <begin position="178"/>
        <end position="201"/>
    </location>
</feature>
<sequence length="981" mass="110969">MKFDDLIKKLNPMGKRSFNKVTTSDSDRMELDEASGSAFSPSSIHLKLIDSSDSEHEDAQHGENNHLRGRSSATTHDFVVPCSDFDRKVYNSPTQDIPEQAIVPHPSSLSIISMLGFGEDNDDPNKDLNLGRPNHTPDHTHQHEEQHHHPEAELLGPISYHGGRRGPRRRLNLGGIRLCLILAMIIFVITIMLTVTAVFILDSHELHNGTEKENTTKIDDSPKPFLQQILYNDNEPILDVNDLDKQKQDSHVNESAIMNLLPEETTISPRRMSHLALTKFSISPEIIRESYQNALNTFEMSNEPLSINFSEPVQHALVMELAYHNIVKRLNLSNEQAEEGEILLINATLPSDLCPNFLTTKPLLCNKTERYRSLNGGCNNFHDPDWGSVGQAYRRLLFPKYDDGKRNTYRISAAKTKGVGKSNLPSARFVSHMIHIDEYRADTEVSSMTPLWAQFVAHDIMYTAKFPRETGKGCCKANGNNPGCFPIPVPANDAFYSDKMNITCLDFHRAAPYGTSCRFGPREQLNKQTSFIDASHIYGVTPEISASLRVKDPQKLGQMMLDDLDGIYLLPSTNETSKCISDRDDMSSSESCFRSGDDRVNDLMSVTAMITIWVRHHNRVAETLSGLNKHWDDEKVFQETRRLVIAQIQHITYNEFLPVLLRTELLKSGHLALSSSYSNSSYFKGFDVNLNPQISNEFTAAFKFYVSMMQGLMKKMSPHRNDEDFLQFHKMVRNPSVLKKDGELDRLLMGASSHPVTKVDAFISGQITNHMYQHPNSNYGTDLAALIIQEGRDQGIPPYIEVAKKCGLLIDVQKFSDLHEIWASSSLNAAIAVYESVQDVDLFTGLLSERPEAGSKVGPTLGCIIVDQFSRLRKGDMFWYEGDIRPHHFTPEQLTVIRKTKLSKIICQNSDKIRQLQGHILLLPNDRGNPVVRCAEISKMKLNAWKEHQQTNNSDHQSSHSEEEEEVWSSSYEEPDEENYQ</sequence>
<dbReference type="OrthoDB" id="823504at2759"/>